<dbReference type="Gene3D" id="1.10.246.220">
    <property type="match status" value="1"/>
</dbReference>
<dbReference type="PANTHER" id="PTHR47122:SF4">
    <property type="entry name" value="TRF-LIKE 3"/>
    <property type="match status" value="1"/>
</dbReference>
<evidence type="ECO:0000313" key="4">
    <source>
        <dbReference type="EMBL" id="EEH59859.1"/>
    </source>
</evidence>
<organism evidence="5">
    <name type="scientific">Micromonas pusilla (strain CCMP1545)</name>
    <name type="common">Picoplanktonic green alga</name>
    <dbReference type="NCBI Taxonomy" id="564608"/>
    <lineage>
        <taxon>Eukaryota</taxon>
        <taxon>Viridiplantae</taxon>
        <taxon>Chlorophyta</taxon>
        <taxon>Mamiellophyceae</taxon>
        <taxon>Mamiellales</taxon>
        <taxon>Mamiellaceae</taxon>
        <taxon>Micromonas</taxon>
    </lineage>
</organism>
<dbReference type="Pfam" id="PF00249">
    <property type="entry name" value="Myb_DNA-binding"/>
    <property type="match status" value="1"/>
</dbReference>
<protein>
    <submittedName>
        <fullName evidence="4">SANT domain DNA-binding protein 1</fullName>
    </submittedName>
</protein>
<dbReference type="GeneID" id="9681390"/>
<dbReference type="KEGG" id="mpp:MICPUCDRAFT_55550"/>
<dbReference type="AlphaFoldDB" id="C1ML23"/>
<dbReference type="SMART" id="SM00717">
    <property type="entry name" value="SANT"/>
    <property type="match status" value="1"/>
</dbReference>
<feature type="compositionally biased region" description="Polar residues" evidence="1">
    <location>
        <begin position="446"/>
        <end position="459"/>
    </location>
</feature>
<feature type="compositionally biased region" description="Basic and acidic residues" evidence="1">
    <location>
        <begin position="578"/>
        <end position="589"/>
    </location>
</feature>
<evidence type="ECO:0000259" key="2">
    <source>
        <dbReference type="PROSITE" id="PS50090"/>
    </source>
</evidence>
<dbReference type="InterPro" id="IPR001005">
    <property type="entry name" value="SANT/Myb"/>
</dbReference>
<evidence type="ECO:0000313" key="5">
    <source>
        <dbReference type="Proteomes" id="UP000001876"/>
    </source>
</evidence>
<dbReference type="PROSITE" id="PS51294">
    <property type="entry name" value="HTH_MYB"/>
    <property type="match status" value="1"/>
</dbReference>
<dbReference type="InterPro" id="IPR009057">
    <property type="entry name" value="Homeodomain-like_sf"/>
</dbReference>
<proteinExistence type="predicted"/>
<accession>C1ML23</accession>
<feature type="domain" description="Myb-like" evidence="2">
    <location>
        <begin position="484"/>
        <end position="539"/>
    </location>
</feature>
<feature type="compositionally biased region" description="Low complexity" evidence="1">
    <location>
        <begin position="418"/>
        <end position="429"/>
    </location>
</feature>
<keyword evidence="4" id="KW-0238">DNA-binding</keyword>
<dbReference type="Proteomes" id="UP000001876">
    <property type="component" value="Unassembled WGS sequence"/>
</dbReference>
<gene>
    <name evidence="4" type="primary">SDP1</name>
    <name evidence="4" type="ORF">MICPUCDRAFT_55550</name>
</gene>
<evidence type="ECO:0000256" key="1">
    <source>
        <dbReference type="SAM" id="MobiDB-lite"/>
    </source>
</evidence>
<dbReference type="eggNOG" id="ENOG502QWKN">
    <property type="taxonomic scope" value="Eukaryota"/>
</dbReference>
<feature type="region of interest" description="Disordered" evidence="1">
    <location>
        <begin position="570"/>
        <end position="589"/>
    </location>
</feature>
<dbReference type="GO" id="GO:0003677">
    <property type="term" value="F:DNA binding"/>
    <property type="evidence" value="ECO:0007669"/>
    <property type="project" value="UniProtKB-KW"/>
</dbReference>
<dbReference type="OMA" id="DNCEERK"/>
<feature type="compositionally biased region" description="Basic and acidic residues" evidence="1">
    <location>
        <begin position="436"/>
        <end position="445"/>
    </location>
</feature>
<keyword evidence="5" id="KW-1185">Reference proteome</keyword>
<feature type="region of interest" description="Disordered" evidence="1">
    <location>
        <begin position="396"/>
        <end position="488"/>
    </location>
</feature>
<dbReference type="EMBL" id="GG663736">
    <property type="protein sequence ID" value="EEH59859.1"/>
    <property type="molecule type" value="Genomic_DNA"/>
</dbReference>
<dbReference type="STRING" id="564608.C1ML23"/>
<evidence type="ECO:0000259" key="3">
    <source>
        <dbReference type="PROSITE" id="PS51294"/>
    </source>
</evidence>
<dbReference type="CDD" id="cd11660">
    <property type="entry name" value="SANT_TRF"/>
    <property type="match status" value="1"/>
</dbReference>
<reference evidence="4 5" key="1">
    <citation type="journal article" date="2009" name="Science">
        <title>Green evolution and dynamic adaptations revealed by genomes of the marine picoeukaryotes Micromonas.</title>
        <authorList>
            <person name="Worden A.Z."/>
            <person name="Lee J.H."/>
            <person name="Mock T."/>
            <person name="Rouze P."/>
            <person name="Simmons M.P."/>
            <person name="Aerts A.L."/>
            <person name="Allen A.E."/>
            <person name="Cuvelier M.L."/>
            <person name="Derelle E."/>
            <person name="Everett M.V."/>
            <person name="Foulon E."/>
            <person name="Grimwood J."/>
            <person name="Gundlach H."/>
            <person name="Henrissat B."/>
            <person name="Napoli C."/>
            <person name="McDonald S.M."/>
            <person name="Parker M.S."/>
            <person name="Rombauts S."/>
            <person name="Salamov A."/>
            <person name="Von Dassow P."/>
            <person name="Badger J.H."/>
            <person name="Coutinho P.M."/>
            <person name="Demir E."/>
            <person name="Dubchak I."/>
            <person name="Gentemann C."/>
            <person name="Eikrem W."/>
            <person name="Gready J.E."/>
            <person name="John U."/>
            <person name="Lanier W."/>
            <person name="Lindquist E.A."/>
            <person name="Lucas S."/>
            <person name="Mayer K.F."/>
            <person name="Moreau H."/>
            <person name="Not F."/>
            <person name="Otillar R."/>
            <person name="Panaud O."/>
            <person name="Pangilinan J."/>
            <person name="Paulsen I."/>
            <person name="Piegu B."/>
            <person name="Poliakov A."/>
            <person name="Robbens S."/>
            <person name="Schmutz J."/>
            <person name="Toulza E."/>
            <person name="Wyss T."/>
            <person name="Zelensky A."/>
            <person name="Zhou K."/>
            <person name="Armbrust E.V."/>
            <person name="Bhattacharya D."/>
            <person name="Goodenough U.W."/>
            <person name="Van de Peer Y."/>
            <person name="Grigoriev I.V."/>
        </authorList>
    </citation>
    <scope>NUCLEOTIDE SEQUENCE [LARGE SCALE GENOMIC DNA]</scope>
    <source>
        <strain evidence="4 5">CCMP1545</strain>
    </source>
</reference>
<dbReference type="RefSeq" id="XP_003056483.1">
    <property type="nucleotide sequence ID" value="XM_003056437.1"/>
</dbReference>
<dbReference type="PROSITE" id="PS50090">
    <property type="entry name" value="MYB_LIKE"/>
    <property type="match status" value="1"/>
</dbReference>
<dbReference type="SUPFAM" id="SSF46689">
    <property type="entry name" value="Homeodomain-like"/>
    <property type="match status" value="1"/>
</dbReference>
<dbReference type="PANTHER" id="PTHR47122">
    <property type="entry name" value="MYB-LIKE DNA-BINDING DOMAIN CONTAINING PROTEIN, EXPRESSED"/>
    <property type="match status" value="1"/>
</dbReference>
<dbReference type="InterPro" id="IPR017930">
    <property type="entry name" value="Myb_dom"/>
</dbReference>
<dbReference type="OrthoDB" id="497289at2759"/>
<sequence>MGTRNATPQAGDILSSCATPFPGSRICTLVTLGKNGLLYAPSDADVAHLEASFIGPDLRDLDNSLLRTGGNEEEERKALLERMRAHDLILNRIENQQSIDTPGGEFHTATNIGEDKICGDSDNQVTSFGFESSARKEANQTQEGYFDPGGDRDFVAEDDEDDADLLCDFAPGALQADGSVGLMDSEGTHVLLPPTPAPRAQSSYKMTRRPTALQRRAMILGRAQFARQRQEAHVLSRQFDLNGSGWDDREQCLSDNWHPTDSSDSSITSLRQQYHQVFGKETSSNNRQWLLKRLASSHFGNNSGGEIDLSAGDNSGNGTGSNLEEYTGSDEIAATHHYNSIGNGWENMFAKHSGTGCTGRKQAVNKTHGTEKLVTNLSELSPVAVTLQVPGYDLQAKTRGNHQSSKRGRNTNSHSAEGGTAKTGGSSAGKKSKKCKLPELGDHSASEQPVKSCKNSHQVPQRKLFTSRKISGGDRRGNVGASGRRSKHHNPWALEEAVALVDGVAKCGGGKWADIKKLGYQAIEHRTAVDLKDKWRNLLRIAMLPHQPLKTAGDKKREIPADLLTRVRDLASKQGKKAAQDGRVRSGSH</sequence>
<name>C1ML23_MICPC</name>
<feature type="domain" description="HTH myb-type" evidence="3">
    <location>
        <begin position="484"/>
        <end position="543"/>
    </location>
</feature>